<dbReference type="AlphaFoldDB" id="A0A2Z6MVP2"/>
<dbReference type="EMBL" id="DF973384">
    <property type="protein sequence ID" value="GAU28972.1"/>
    <property type="molecule type" value="Genomic_DNA"/>
</dbReference>
<accession>A0A2Z6MVP2</accession>
<reference evidence="2" key="1">
    <citation type="journal article" date="2017" name="Front. Plant Sci.">
        <title>Climate Clever Clovers: New Paradigm to Reduce the Environmental Footprint of Ruminants by Breeding Low Methanogenic Forages Utilizing Haplotype Variation.</title>
        <authorList>
            <person name="Kaur P."/>
            <person name="Appels R."/>
            <person name="Bayer P.E."/>
            <person name="Keeble-Gagnere G."/>
            <person name="Wang J."/>
            <person name="Hirakawa H."/>
            <person name="Shirasawa K."/>
            <person name="Vercoe P."/>
            <person name="Stefanova K."/>
            <person name="Durmic Z."/>
            <person name="Nichols P."/>
            <person name="Revell C."/>
            <person name="Isobe S.N."/>
            <person name="Edwards D."/>
            <person name="Erskine W."/>
        </authorList>
    </citation>
    <scope>NUCLEOTIDE SEQUENCE [LARGE SCALE GENOMIC DNA]</scope>
    <source>
        <strain evidence="2">cv. Daliak</strain>
    </source>
</reference>
<evidence type="ECO:0000313" key="2">
    <source>
        <dbReference type="Proteomes" id="UP000242715"/>
    </source>
</evidence>
<dbReference type="Gene3D" id="3.80.10.10">
    <property type="entry name" value="Ribonuclease Inhibitor"/>
    <property type="match status" value="1"/>
</dbReference>
<proteinExistence type="predicted"/>
<dbReference type="OrthoDB" id="1397799at2759"/>
<organism evidence="1 2">
    <name type="scientific">Trifolium subterraneum</name>
    <name type="common">Subterranean clover</name>
    <dbReference type="NCBI Taxonomy" id="3900"/>
    <lineage>
        <taxon>Eukaryota</taxon>
        <taxon>Viridiplantae</taxon>
        <taxon>Streptophyta</taxon>
        <taxon>Embryophyta</taxon>
        <taxon>Tracheophyta</taxon>
        <taxon>Spermatophyta</taxon>
        <taxon>Magnoliopsida</taxon>
        <taxon>eudicotyledons</taxon>
        <taxon>Gunneridae</taxon>
        <taxon>Pentapetalae</taxon>
        <taxon>rosids</taxon>
        <taxon>fabids</taxon>
        <taxon>Fabales</taxon>
        <taxon>Fabaceae</taxon>
        <taxon>Papilionoideae</taxon>
        <taxon>50 kb inversion clade</taxon>
        <taxon>NPAAA clade</taxon>
        <taxon>Hologalegina</taxon>
        <taxon>IRL clade</taxon>
        <taxon>Trifolieae</taxon>
        <taxon>Trifolium</taxon>
    </lineage>
</organism>
<sequence length="269" mass="30374">MRSTIDERNAVSFAAVSLVTCEHEVRPMWAIASIKEMVYKIVAKGVAGKTMSNNAPKSKYDIFVSFRGDYIHHGFQLKVMNDADLIEEIINLLLKRLSKHPINTKGLIGIGKPIAHLESLLHQESEKGTVAIRSISVDLSAIRKLKLSPHVFAKMINLQFLDFHGRHDEDCLDLLPQGLQSFLAGIRYLHWMHYPLNSFSYIIFIVTLDLFNRISCGVQDLGNLKEARLSNSILLKELPYFSNATNLKVLNIALCPELKSVYPSVFSHK</sequence>
<evidence type="ECO:0008006" key="3">
    <source>
        <dbReference type="Google" id="ProtNLM"/>
    </source>
</evidence>
<dbReference type="Proteomes" id="UP000242715">
    <property type="component" value="Unassembled WGS sequence"/>
</dbReference>
<name>A0A2Z6MVP2_TRISU</name>
<dbReference type="SUPFAM" id="SSF52047">
    <property type="entry name" value="RNI-like"/>
    <property type="match status" value="1"/>
</dbReference>
<evidence type="ECO:0000313" key="1">
    <source>
        <dbReference type="EMBL" id="GAU28972.1"/>
    </source>
</evidence>
<gene>
    <name evidence="1" type="ORF">TSUD_153880</name>
</gene>
<protein>
    <recommendedName>
        <fullName evidence="3">NB-ARC domain-containing protein</fullName>
    </recommendedName>
</protein>
<keyword evidence="2" id="KW-1185">Reference proteome</keyword>
<dbReference type="InterPro" id="IPR032675">
    <property type="entry name" value="LRR_dom_sf"/>
</dbReference>